<reference evidence="2" key="2">
    <citation type="submission" date="2025-08" db="UniProtKB">
        <authorList>
            <consortium name="RefSeq"/>
        </authorList>
    </citation>
    <scope>IDENTIFICATION</scope>
    <source>
        <tissue evidence="2">Leaf</tissue>
    </source>
</reference>
<organism evidence="1 2">
    <name type="scientific">Spinacia oleracea</name>
    <name type="common">Spinach</name>
    <dbReference type="NCBI Taxonomy" id="3562"/>
    <lineage>
        <taxon>Eukaryota</taxon>
        <taxon>Viridiplantae</taxon>
        <taxon>Streptophyta</taxon>
        <taxon>Embryophyta</taxon>
        <taxon>Tracheophyta</taxon>
        <taxon>Spermatophyta</taxon>
        <taxon>Magnoliopsida</taxon>
        <taxon>eudicotyledons</taxon>
        <taxon>Gunneridae</taxon>
        <taxon>Pentapetalae</taxon>
        <taxon>Caryophyllales</taxon>
        <taxon>Chenopodiaceae</taxon>
        <taxon>Chenopodioideae</taxon>
        <taxon>Anserineae</taxon>
        <taxon>Spinacia</taxon>
    </lineage>
</organism>
<reference evidence="1" key="1">
    <citation type="journal article" date="2021" name="Nat. Commun.">
        <title>Genomic analyses provide insights into spinach domestication and the genetic basis of agronomic traits.</title>
        <authorList>
            <person name="Cai X."/>
            <person name="Sun X."/>
            <person name="Xu C."/>
            <person name="Sun H."/>
            <person name="Wang X."/>
            <person name="Ge C."/>
            <person name="Zhang Z."/>
            <person name="Wang Q."/>
            <person name="Fei Z."/>
            <person name="Jiao C."/>
            <person name="Wang Q."/>
        </authorList>
    </citation>
    <scope>NUCLEOTIDE SEQUENCE [LARGE SCALE GENOMIC DNA]</scope>
    <source>
        <strain evidence="1">cv. Varoflay</strain>
    </source>
</reference>
<dbReference type="PANTHER" id="PTHR34788:SF4">
    <property type="entry name" value="F15I1.22"/>
    <property type="match status" value="1"/>
</dbReference>
<accession>A0ABM3R5L3</accession>
<evidence type="ECO:0000313" key="1">
    <source>
        <dbReference type="Proteomes" id="UP000813463"/>
    </source>
</evidence>
<name>A0ABM3R5L3_SPIOL</name>
<evidence type="ECO:0000313" key="2">
    <source>
        <dbReference type="RefSeq" id="XP_056690896.1"/>
    </source>
</evidence>
<gene>
    <name evidence="2" type="primary">LOC110804006</name>
</gene>
<dbReference type="RefSeq" id="XP_056690896.1">
    <property type="nucleotide sequence ID" value="XM_056834918.1"/>
</dbReference>
<dbReference type="Proteomes" id="UP000813463">
    <property type="component" value="Chromosome 1"/>
</dbReference>
<dbReference type="GeneID" id="110804006"/>
<sequence>MASFYSDALLHKQPLATHSTTVTWPKRPKIRLHRRGRRLPTVHLGTSSKPRRGFFLARFLRRIRVRWLRLQHSCTLKKLKKYYRSLIKDLIEANAAADYQQRVFMDTSFAVPVVGASFSTYHGGSVKYGSGPHPSSRNREHT</sequence>
<proteinExistence type="predicted"/>
<protein>
    <submittedName>
        <fullName evidence="2">Uncharacterized protein</fullName>
    </submittedName>
</protein>
<keyword evidence="1" id="KW-1185">Reference proteome</keyword>
<dbReference type="PANTHER" id="PTHR34788">
    <property type="entry name" value="F15I1.22"/>
    <property type="match status" value="1"/>
</dbReference>